<organism evidence="1 2">
    <name type="scientific">Vibrio atlanticus</name>
    <dbReference type="NCBI Taxonomy" id="693153"/>
    <lineage>
        <taxon>Bacteria</taxon>
        <taxon>Pseudomonadati</taxon>
        <taxon>Pseudomonadota</taxon>
        <taxon>Gammaproteobacteria</taxon>
        <taxon>Vibrionales</taxon>
        <taxon>Vibrionaceae</taxon>
        <taxon>Vibrio</taxon>
    </lineage>
</organism>
<evidence type="ECO:0000313" key="2">
    <source>
        <dbReference type="Proteomes" id="UP000092876"/>
    </source>
</evidence>
<dbReference type="Proteomes" id="UP000092876">
    <property type="component" value="Unassembled WGS sequence"/>
</dbReference>
<name>A0A1C3IVU7_9VIBR</name>
<evidence type="ECO:0000313" key="1">
    <source>
        <dbReference type="EMBL" id="SBS65546.1"/>
    </source>
</evidence>
<dbReference type="GeneID" id="94231743"/>
<dbReference type="RefSeq" id="WP_065679550.1">
    <property type="nucleotide sequence ID" value="NZ_AP025460.1"/>
</dbReference>
<proteinExistence type="predicted"/>
<dbReference type="AlphaFoldDB" id="A0A1C3IVU7"/>
<accession>A0A1C3IVU7</accession>
<dbReference type="EMBL" id="FLQP01000039">
    <property type="protein sequence ID" value="SBS65546.1"/>
    <property type="molecule type" value="Genomic_DNA"/>
</dbReference>
<sequence length="181" mass="20810">MTWWIAFTIAIVGWYFTATQNAKNSARSLINQEIKEARSKLHDLIVSCSSDECELPLKPMGEDYVKMQTYIVSVQELDKLYASYLSPYFKHVRVVSVPFAALSRITEHDSLKGIKTFIKHWFLPQLNGADGNHYSNFDLSVHALTIRQSLTDDMEDMSEDSRLADLNLQYKQLCLAYQFVS</sequence>
<gene>
    <name evidence="1" type="ORF">VAT7223_02763</name>
</gene>
<reference evidence="2" key="1">
    <citation type="submission" date="2016-06" db="EMBL/GenBank/DDBJ databases">
        <authorList>
            <person name="Rodrigo-Torres Lidia"/>
            <person name="Arahal R.David."/>
        </authorList>
    </citation>
    <scope>NUCLEOTIDE SEQUENCE [LARGE SCALE GENOMIC DNA]</scope>
    <source>
        <strain evidence="2">CECT 7223</strain>
    </source>
</reference>
<protein>
    <submittedName>
        <fullName evidence="1">Uncharacterized protein</fullName>
    </submittedName>
</protein>